<dbReference type="FunFam" id="1.10.510.10:FF:000142">
    <property type="entry name" value="Octicosapeptide/phox/Bem1p domain kinase superfamily protein"/>
    <property type="match status" value="1"/>
</dbReference>
<dbReference type="Gene3D" id="3.30.200.20">
    <property type="entry name" value="Phosphorylase Kinase, domain 1"/>
    <property type="match status" value="1"/>
</dbReference>
<keyword evidence="4" id="KW-0418">Kinase</keyword>
<dbReference type="SUPFAM" id="SSF56112">
    <property type="entry name" value="Protein kinase-like (PK-like)"/>
    <property type="match status" value="1"/>
</dbReference>
<dbReference type="EMBL" id="CACRZD030000007">
    <property type="protein sequence ID" value="CAA6662570.1"/>
    <property type="molecule type" value="Genomic_DNA"/>
</dbReference>
<evidence type="ECO:0000256" key="6">
    <source>
        <dbReference type="PROSITE-ProRule" id="PRU10141"/>
    </source>
</evidence>
<evidence type="ECO:0000256" key="1">
    <source>
        <dbReference type="ARBA" id="ARBA00022527"/>
    </source>
</evidence>
<dbReference type="PROSITE" id="PS00107">
    <property type="entry name" value="PROTEIN_KINASE_ATP"/>
    <property type="match status" value="1"/>
</dbReference>
<proteinExistence type="predicted"/>
<dbReference type="FunFam" id="3.30.200.20:FF:000081">
    <property type="entry name" value="Octicosapeptide/phox/Bem1p domain kinase superfamily protein"/>
    <property type="match status" value="1"/>
</dbReference>
<evidence type="ECO:0000259" key="8">
    <source>
        <dbReference type="PROSITE" id="PS50011"/>
    </source>
</evidence>
<dbReference type="PANTHER" id="PTHR23257">
    <property type="entry name" value="SERINE-THREONINE PROTEIN KINASE"/>
    <property type="match status" value="1"/>
</dbReference>
<dbReference type="SMART" id="SM00220">
    <property type="entry name" value="S_TKc"/>
    <property type="match status" value="1"/>
</dbReference>
<dbReference type="CDD" id="cd13999">
    <property type="entry name" value="STKc_MAP3K-like"/>
    <property type="match status" value="1"/>
</dbReference>
<dbReference type="InterPro" id="IPR017441">
    <property type="entry name" value="Protein_kinase_ATP_BS"/>
</dbReference>
<keyword evidence="5 6" id="KW-0067">ATP-binding</keyword>
<dbReference type="PRINTS" id="PR00109">
    <property type="entry name" value="TYRKINASE"/>
</dbReference>
<keyword evidence="10" id="KW-1185">Reference proteome</keyword>
<accession>A0A7I8IZU3</accession>
<dbReference type="GO" id="GO:0005524">
    <property type="term" value="F:ATP binding"/>
    <property type="evidence" value="ECO:0007669"/>
    <property type="project" value="UniProtKB-UniRule"/>
</dbReference>
<evidence type="ECO:0000256" key="3">
    <source>
        <dbReference type="ARBA" id="ARBA00022741"/>
    </source>
</evidence>
<dbReference type="PANTHER" id="PTHR23257:SF963">
    <property type="entry name" value="AT08303P"/>
    <property type="match status" value="1"/>
</dbReference>
<keyword evidence="1" id="KW-0723">Serine/threonine-protein kinase</keyword>
<organism evidence="9">
    <name type="scientific">Spirodela intermedia</name>
    <name type="common">Intermediate duckweed</name>
    <dbReference type="NCBI Taxonomy" id="51605"/>
    <lineage>
        <taxon>Eukaryota</taxon>
        <taxon>Viridiplantae</taxon>
        <taxon>Streptophyta</taxon>
        <taxon>Embryophyta</taxon>
        <taxon>Tracheophyta</taxon>
        <taxon>Spermatophyta</taxon>
        <taxon>Magnoliopsida</taxon>
        <taxon>Liliopsida</taxon>
        <taxon>Araceae</taxon>
        <taxon>Lemnoideae</taxon>
        <taxon>Spirodela</taxon>
    </lineage>
</organism>
<evidence type="ECO:0000256" key="2">
    <source>
        <dbReference type="ARBA" id="ARBA00022679"/>
    </source>
</evidence>
<feature type="region of interest" description="Disordered" evidence="7">
    <location>
        <begin position="657"/>
        <end position="681"/>
    </location>
</feature>
<evidence type="ECO:0000256" key="4">
    <source>
        <dbReference type="ARBA" id="ARBA00022777"/>
    </source>
</evidence>
<gene>
    <name evidence="9" type="ORF">SI7747_07008955</name>
</gene>
<dbReference type="Proteomes" id="UP001189122">
    <property type="component" value="Unassembled WGS sequence"/>
</dbReference>
<dbReference type="InterPro" id="IPR011009">
    <property type="entry name" value="Kinase-like_dom_sf"/>
</dbReference>
<keyword evidence="3 6" id="KW-0547">Nucleotide-binding</keyword>
<feature type="domain" description="Protein kinase" evidence="8">
    <location>
        <begin position="806"/>
        <end position="1070"/>
    </location>
</feature>
<sequence length="1081" mass="120056">MLGDAPSSSGQRFPHNYIPSKLGGVQSDRHLSVQTGEECSMEFLHDRAASRDLRMGLNYKPNLHQACEDLTGFPGLRRTESDCVSDVESRFRGGHSISFLAISIQELRSHPCSAGSINGLLQTDKLKFLCSFGGKILPRPSDGKLRYLMQKTQRICNQCYSIKYQLPEEDLDALISYRGLDNVNGSQRIRIFLIVSNEAENSSCDARIAQNRSEYQYVAAVNGISPGKSSSGDSPNQLEHALDDGIYLNRPSQAFLTSQTATPTLSPPFSPRQVDPTDSRIFGKQSTYEQPLTDQSFENHDGMEDGRRTYGFSKHLPYLHNDAEVSKQSHGIHFKHHIERPAHEERAFHSEMLSKRSNEFVGSNLGIPHAFSDPVLPDHAGNSSSSQEEGTKLIDSTILESKEINKLQAIKSEYADSFEFLDTTYMNLDYSDKRHQEDNVYYANSRSQYYNGPRALKHIEEKGALLGADTNIREGDAICKTEVIGSNDHKIGFRGAHLSSQELDALERCVPASSFIVSGSSSSIEEHFSCNQTDHAELGILVSDYKTSKSQPSSFSGELGGNNEYKAERIIGIRPHYSWVNSSSEIFLTDKYPVGGMEEQRRNENSSEIASVSSSTNSISLLSPGIIPVDSSSLHESEVSSSTTSVPLVLFSKDDQSLNLCTDDPPNRTSPQSPPIDQTLMGGVSLLDQDSLNHPSPQVQATFDSKSQKTEYRQLKTELNDRAPIKGHVAVKDVTAGVSSDIPLSPTIVPRVTHQATREVDVYNTSSITLEYEYIVEDPYISISDAAIAEIEAGIYGLQIIKNADLEELRELGSGTFGTVYHGKWRGTDVAIKRIRKSCFSGRTSEQERLTKDFWREAHILSKLHHPNVVAFYGVVPDGAGGTLATVTEYMVNGSLRHVLIRKDRSLDRRKRLMIAMDAAFGMEYLHSKNIVHFDLKCDNLLVNMRDPQRPICKVGDFGLSRIKRNTLVSGGVRGTLPWMAPELLNGSSNRVSEKVDVFSFGIALWEILTGEEPYANMHCGAIIGGIVSNTLRPPIPDYCDPEWKRLMEQCWSPDPAARPSFTEITHMLRSMSMALQTKRS</sequence>
<dbReference type="InterPro" id="IPR050167">
    <property type="entry name" value="Ser_Thr_protein_kinase"/>
</dbReference>
<evidence type="ECO:0000313" key="10">
    <source>
        <dbReference type="Proteomes" id="UP001189122"/>
    </source>
</evidence>
<dbReference type="InterPro" id="IPR000719">
    <property type="entry name" value="Prot_kinase_dom"/>
</dbReference>
<keyword evidence="2" id="KW-0808">Transferase</keyword>
<feature type="binding site" evidence="6">
    <location>
        <position position="837"/>
    </location>
    <ligand>
        <name>ATP</name>
        <dbReference type="ChEBI" id="CHEBI:30616"/>
    </ligand>
</feature>
<dbReference type="GO" id="GO:0005737">
    <property type="term" value="C:cytoplasm"/>
    <property type="evidence" value="ECO:0007669"/>
    <property type="project" value="TreeGrafter"/>
</dbReference>
<evidence type="ECO:0000256" key="7">
    <source>
        <dbReference type="SAM" id="MobiDB-lite"/>
    </source>
</evidence>
<dbReference type="PROSITE" id="PS50011">
    <property type="entry name" value="PROTEIN_KINASE_DOM"/>
    <property type="match status" value="1"/>
</dbReference>
<dbReference type="Pfam" id="PF07714">
    <property type="entry name" value="PK_Tyr_Ser-Thr"/>
    <property type="match status" value="1"/>
</dbReference>
<reference evidence="9 10" key="1">
    <citation type="submission" date="2019-12" db="EMBL/GenBank/DDBJ databases">
        <authorList>
            <person name="Scholz U."/>
            <person name="Mascher M."/>
            <person name="Fiebig A."/>
        </authorList>
    </citation>
    <scope>NUCLEOTIDE SEQUENCE</scope>
</reference>
<evidence type="ECO:0000313" key="9">
    <source>
        <dbReference type="EMBL" id="CAA2623002.1"/>
    </source>
</evidence>
<evidence type="ECO:0000256" key="5">
    <source>
        <dbReference type="ARBA" id="ARBA00022840"/>
    </source>
</evidence>
<protein>
    <recommendedName>
        <fullName evidence="8">Protein kinase domain-containing protein</fullName>
    </recommendedName>
</protein>
<dbReference type="Gene3D" id="1.10.510.10">
    <property type="entry name" value="Transferase(Phosphotransferase) domain 1"/>
    <property type="match status" value="1"/>
</dbReference>
<dbReference type="GO" id="GO:0007165">
    <property type="term" value="P:signal transduction"/>
    <property type="evidence" value="ECO:0007669"/>
    <property type="project" value="TreeGrafter"/>
</dbReference>
<name>A0A7I8IZU3_SPIIN</name>
<dbReference type="EMBL" id="LR743594">
    <property type="protein sequence ID" value="CAA2623002.1"/>
    <property type="molecule type" value="Genomic_DNA"/>
</dbReference>
<dbReference type="GO" id="GO:0004674">
    <property type="term" value="F:protein serine/threonine kinase activity"/>
    <property type="evidence" value="ECO:0007669"/>
    <property type="project" value="UniProtKB-KW"/>
</dbReference>
<dbReference type="PROSITE" id="PS00108">
    <property type="entry name" value="PROTEIN_KINASE_ST"/>
    <property type="match status" value="1"/>
</dbReference>
<dbReference type="InterPro" id="IPR001245">
    <property type="entry name" value="Ser-Thr/Tyr_kinase_cat_dom"/>
</dbReference>
<dbReference type="InterPro" id="IPR008271">
    <property type="entry name" value="Ser/Thr_kinase_AS"/>
</dbReference>
<dbReference type="AlphaFoldDB" id="A0A7I8IZU3"/>